<evidence type="ECO:0000313" key="7">
    <source>
        <dbReference type="EMBL" id="KAA0033355.1"/>
    </source>
</evidence>
<proteinExistence type="inferred from homology"/>
<evidence type="ECO:0000256" key="3">
    <source>
        <dbReference type="ARBA" id="ARBA00022729"/>
    </source>
</evidence>
<comment type="similarity">
    <text evidence="1">Belongs to the peptidase S28 family.</text>
</comment>
<dbReference type="OrthoDB" id="2130629at2759"/>
<keyword evidence="4" id="KW-0378">Hydrolase</keyword>
<dbReference type="Gene3D" id="3.40.50.1820">
    <property type="entry name" value="alpha/beta hydrolase"/>
    <property type="match status" value="2"/>
</dbReference>
<dbReference type="AlphaFoldDB" id="A0A5A7SW17"/>
<dbReference type="InterPro" id="IPR008758">
    <property type="entry name" value="Peptidase_S28"/>
</dbReference>
<evidence type="ECO:0000256" key="5">
    <source>
        <dbReference type="ARBA" id="ARBA00023180"/>
    </source>
</evidence>
<dbReference type="Proteomes" id="UP000321947">
    <property type="component" value="Unassembled WGS sequence"/>
</dbReference>
<organism evidence="7 9">
    <name type="scientific">Cucumis melo var. makuwa</name>
    <name type="common">Oriental melon</name>
    <dbReference type="NCBI Taxonomy" id="1194695"/>
    <lineage>
        <taxon>Eukaryota</taxon>
        <taxon>Viridiplantae</taxon>
        <taxon>Streptophyta</taxon>
        <taxon>Embryophyta</taxon>
        <taxon>Tracheophyta</taxon>
        <taxon>Spermatophyta</taxon>
        <taxon>Magnoliopsida</taxon>
        <taxon>eudicotyledons</taxon>
        <taxon>Gunneridae</taxon>
        <taxon>Pentapetalae</taxon>
        <taxon>rosids</taxon>
        <taxon>fabids</taxon>
        <taxon>Cucurbitales</taxon>
        <taxon>Cucurbitaceae</taxon>
        <taxon>Benincaseae</taxon>
        <taxon>Cucumis</taxon>
    </lineage>
</organism>
<evidence type="ECO:0000256" key="1">
    <source>
        <dbReference type="ARBA" id="ARBA00011079"/>
    </source>
</evidence>
<dbReference type="GO" id="GO:0004180">
    <property type="term" value="F:carboxypeptidase activity"/>
    <property type="evidence" value="ECO:0007669"/>
    <property type="project" value="UniProtKB-KW"/>
</dbReference>
<keyword evidence="2" id="KW-0645">Protease</keyword>
<protein>
    <submittedName>
        <fullName evidence="7">Lysosomal Pro-X carboxypeptidase-like</fullName>
    </submittedName>
</protein>
<evidence type="ECO:0000256" key="4">
    <source>
        <dbReference type="ARBA" id="ARBA00022801"/>
    </source>
</evidence>
<evidence type="ECO:0000313" key="9">
    <source>
        <dbReference type="Proteomes" id="UP000321393"/>
    </source>
</evidence>
<keyword evidence="3 6" id="KW-0732">Signal</keyword>
<dbReference type="InterPro" id="IPR029058">
    <property type="entry name" value="AB_hydrolase_fold"/>
</dbReference>
<accession>A0A5A7SW17</accession>
<evidence type="ECO:0000313" key="8">
    <source>
        <dbReference type="EMBL" id="TYJ96639.1"/>
    </source>
</evidence>
<comment type="caution">
    <text evidence="7">The sequence shown here is derived from an EMBL/GenBank/DDBJ whole genome shotgun (WGS) entry which is preliminary data.</text>
</comment>
<dbReference type="InterPro" id="IPR042269">
    <property type="entry name" value="Ser_carbopepase_S28_SKS"/>
</dbReference>
<dbReference type="Gene3D" id="1.20.120.980">
    <property type="entry name" value="Serine carboxypeptidase S28, SKS domain"/>
    <property type="match status" value="2"/>
</dbReference>
<dbReference type="Pfam" id="PF05577">
    <property type="entry name" value="Peptidase_S28"/>
    <property type="match status" value="2"/>
</dbReference>
<dbReference type="PANTHER" id="PTHR11010">
    <property type="entry name" value="PROTEASE S28 PRO-X CARBOXYPEPTIDASE-RELATED"/>
    <property type="match status" value="1"/>
</dbReference>
<dbReference type="EMBL" id="SSTD01019351">
    <property type="protein sequence ID" value="TYJ96639.1"/>
    <property type="molecule type" value="Genomic_DNA"/>
</dbReference>
<dbReference type="GO" id="GO:0006508">
    <property type="term" value="P:proteolysis"/>
    <property type="evidence" value="ECO:0007669"/>
    <property type="project" value="UniProtKB-KW"/>
</dbReference>
<evidence type="ECO:0000256" key="2">
    <source>
        <dbReference type="ARBA" id="ARBA00022670"/>
    </source>
</evidence>
<dbReference type="Proteomes" id="UP000321393">
    <property type="component" value="Unassembled WGS sequence"/>
</dbReference>
<dbReference type="PANTHER" id="PTHR11010:SF96">
    <property type="entry name" value="LYSOSOMAL PRO-X CARBOXYPEPTIDASE-LIKE ISOFORM X1"/>
    <property type="match status" value="1"/>
</dbReference>
<evidence type="ECO:0000313" key="10">
    <source>
        <dbReference type="Proteomes" id="UP000321947"/>
    </source>
</evidence>
<dbReference type="SUPFAM" id="SSF53474">
    <property type="entry name" value="alpha/beta-Hydrolases"/>
    <property type="match status" value="2"/>
</dbReference>
<dbReference type="GO" id="GO:0008239">
    <property type="term" value="F:dipeptidyl-peptidase activity"/>
    <property type="evidence" value="ECO:0007669"/>
    <property type="project" value="TreeGrafter"/>
</dbReference>
<gene>
    <name evidence="8" type="ORF">E5676_scaffold26G00040</name>
    <name evidence="7" type="ORF">E6C27_scaffold111G00030</name>
</gene>
<reference evidence="9 10" key="1">
    <citation type="submission" date="2019-08" db="EMBL/GenBank/DDBJ databases">
        <title>Draft genome sequences of two oriental melons (Cucumis melo L. var makuwa).</title>
        <authorList>
            <person name="Kwon S.-Y."/>
        </authorList>
    </citation>
    <scope>NUCLEOTIDE SEQUENCE [LARGE SCALE GENOMIC DNA]</scope>
    <source>
        <strain evidence="10">cv. Chang Bougi</strain>
        <strain evidence="9">cv. SW 3</strain>
        <tissue evidence="7">Leaf</tissue>
    </source>
</reference>
<sequence length="949" mass="107064">MRFPMCSSPWLPFLLLFLSNSVTAFQFRIPRLSPIGEKFLYHSKALELPPSDDFKTFYFNQTLDHFNYRPESYTTFPQRYIINFKYWGGANSSAPILAYLGPEAPIDSAMNAIGFMTDNAVKFNALLVYIEHRYYGKSIPFGSRKEALRNASTLGYFNSAQAIADYAAILIHVKNEFNAKYSPVIVIGGSYGGMLATWFRLKYPHVALGALASSAPILYFNDITPQNGYYVTVTKDFREVSQTCYETIRESWSEIETVASQPNGLSVLDKEFKTCSPLRSSTQLENYLWFMYASAAQYNHPSSYPVTRICDAIDRTYSNGTLGKIAAGVFAYRGNLSCYINEPINTTETTVGWQWQRCSEMVMPISTSNDTMFPPRTFDHESFSIYCNQLYGVTPRPHWVTTYYGGDDVHLILHRFASNIIFSNGLKDPYSIGGVLHNISDSLPAVYTANGSHCLDILSSNRMDPEWLVTQRKTEHVMQMKALQLSLLQSNQVNNFTMLLACDDFKTFYYNQSLDHFNYRPESYTCFPHRYIINFKYWGGANSSAPILAYLGAEGPLEGDLNAIGFMTDNAVRFDALLVYIEHRYYGKSMPFGSREEALKNASTLGYFSSAQAIADYAAVLLHLKQKYHAKDSPVIVLGGSYGGMLAAWFRLKYPHVALGALASSAPILYFEDITPHNGYYSIATKDFREVSETCYETIRDSWSKIETIASKPNGLSILSKEFKTCSPLNSSSQLEDYLWSMYAGAAQYNHPPRYPVTRICGGIDGASPGSGIISKVAAGVFAYKGNLPCYNIGPRNDTETDVGWRWQRCSEMVMPMSTSNDTMFPPITFDLRSFIDYCYQLYGVSPRPHWVTTYYGGNDIKLILQRFGSNIIFSNGLRDPYSSGGVLQNLSDSLLAVHTLNGSHCLDILRANETDPQWLVEQREKEVSIIEGWISQYYADLEKSKKID</sequence>
<dbReference type="FunFam" id="1.20.120.980:FF:000006">
    <property type="entry name" value="Serine carboxypeptidase S28 family protein"/>
    <property type="match status" value="1"/>
</dbReference>
<dbReference type="GO" id="GO:0070008">
    <property type="term" value="F:serine-type exopeptidase activity"/>
    <property type="evidence" value="ECO:0007669"/>
    <property type="project" value="InterPro"/>
</dbReference>
<keyword evidence="5" id="KW-0325">Glycoprotein</keyword>
<keyword evidence="7" id="KW-0121">Carboxypeptidase</keyword>
<dbReference type="EMBL" id="SSTE01020868">
    <property type="protein sequence ID" value="KAA0033355.1"/>
    <property type="molecule type" value="Genomic_DNA"/>
</dbReference>
<name>A0A5A7SW17_CUCMM</name>
<evidence type="ECO:0000256" key="6">
    <source>
        <dbReference type="SAM" id="SignalP"/>
    </source>
</evidence>
<feature type="signal peptide" evidence="6">
    <location>
        <begin position="1"/>
        <end position="24"/>
    </location>
</feature>
<feature type="chain" id="PRO_5042721935" evidence="6">
    <location>
        <begin position="25"/>
        <end position="949"/>
    </location>
</feature>